<sequence length="118" mass="13298">MKLATKRAVFALNIVVIALFNISFFFINTNVPFMIVALFNIAISIPAAILNILGAIESYKKNKIITCILFSISAAFLWISLILGLVGLIASILFFRDRREENKQTTFSPYLNDEHDIQ</sequence>
<dbReference type="RefSeq" id="WP_169580171.1">
    <property type="nucleotide sequence ID" value="NZ_CP051480.1"/>
</dbReference>
<dbReference type="EMBL" id="CP051480">
    <property type="protein sequence ID" value="QJG66348.1"/>
    <property type="molecule type" value="Genomic_DNA"/>
</dbReference>
<evidence type="ECO:0000313" key="3">
    <source>
        <dbReference type="Proteomes" id="UP000501728"/>
    </source>
</evidence>
<feature type="transmembrane region" description="Helical" evidence="1">
    <location>
        <begin position="33"/>
        <end position="56"/>
    </location>
</feature>
<feature type="transmembrane region" description="Helical" evidence="1">
    <location>
        <begin position="68"/>
        <end position="95"/>
    </location>
</feature>
<keyword evidence="1" id="KW-0812">Transmembrane</keyword>
<protein>
    <submittedName>
        <fullName evidence="2">Uncharacterized protein</fullName>
    </submittedName>
</protein>
<reference evidence="2 3" key="1">
    <citation type="submission" date="2020-04" db="EMBL/GenBank/DDBJ databases">
        <title>Novel Mycoplasma species detected in Phocoena phocoena (harbor porpoise) from the USA.</title>
        <authorList>
            <person name="Volokhov D.V."/>
        </authorList>
    </citation>
    <scope>NUCLEOTIDE SEQUENCE [LARGE SCALE GENOMIC DNA]</scope>
    <source>
        <strain evidence="2 3">C264-NAS</strain>
    </source>
</reference>
<dbReference type="AlphaFoldDB" id="A0A858U6E0"/>
<keyword evidence="3" id="KW-1185">Reference proteome</keyword>
<dbReference type="Proteomes" id="UP000501728">
    <property type="component" value="Chromosome"/>
</dbReference>
<evidence type="ECO:0000256" key="1">
    <source>
        <dbReference type="SAM" id="Phobius"/>
    </source>
</evidence>
<feature type="transmembrane region" description="Helical" evidence="1">
    <location>
        <begin position="7"/>
        <end position="27"/>
    </location>
</feature>
<keyword evidence="1" id="KW-0472">Membrane</keyword>
<accession>A0A858U6E0</accession>
<organism evidence="2 3">
    <name type="scientific">Mycoplasma phocoeninasale</name>
    <dbReference type="NCBI Taxonomy" id="2726117"/>
    <lineage>
        <taxon>Bacteria</taxon>
        <taxon>Bacillati</taxon>
        <taxon>Mycoplasmatota</taxon>
        <taxon>Mollicutes</taxon>
        <taxon>Mycoplasmataceae</taxon>
        <taxon>Mycoplasma</taxon>
    </lineage>
</organism>
<proteinExistence type="predicted"/>
<name>A0A858U6E0_9MOLU</name>
<dbReference type="KEGG" id="mphn:HGG64_01315"/>
<gene>
    <name evidence="2" type="ORF">HGG64_01315</name>
</gene>
<keyword evidence="1" id="KW-1133">Transmembrane helix</keyword>
<evidence type="ECO:0000313" key="2">
    <source>
        <dbReference type="EMBL" id="QJG66348.1"/>
    </source>
</evidence>